<dbReference type="InterPro" id="IPR007159">
    <property type="entry name" value="SpoVT-AbrB_dom"/>
</dbReference>
<reference evidence="4" key="1">
    <citation type="submission" date="2017-01" db="EMBL/GenBank/DDBJ databases">
        <authorList>
            <person name="Varghese N."/>
            <person name="Submissions S."/>
        </authorList>
    </citation>
    <scope>NUCLEOTIDE SEQUENCE [LARGE SCALE GENOMIC DNA]</scope>
    <source>
        <strain evidence="4">DSM 45196</strain>
    </source>
</reference>
<dbReference type="GO" id="GO:0003677">
    <property type="term" value="F:DNA binding"/>
    <property type="evidence" value="ECO:0007669"/>
    <property type="project" value="UniProtKB-UniRule"/>
</dbReference>
<sequence length="112" mass="12804">MLIKSAKFTSKGQITVPKEVRESLGVQEGDKVYFKELPEGGFKIEKADPFQSLLELAEHTQSYTAKEEKRVEKPSLSKQEVKDMKEQVDFWIKRLEDVSQGLEKKAKGMKAN</sequence>
<dbReference type="EMBL" id="FTOD01000004">
    <property type="protein sequence ID" value="SIS70662.1"/>
    <property type="molecule type" value="Genomic_DNA"/>
</dbReference>
<dbReference type="InterPro" id="IPR037914">
    <property type="entry name" value="SpoVT-AbrB_sf"/>
</dbReference>
<evidence type="ECO:0000259" key="2">
    <source>
        <dbReference type="PROSITE" id="PS51740"/>
    </source>
</evidence>
<dbReference type="Proteomes" id="UP000186795">
    <property type="component" value="Unassembled WGS sequence"/>
</dbReference>
<organism evidence="3 4">
    <name type="scientific">Kroppenstedtia eburnea</name>
    <dbReference type="NCBI Taxonomy" id="714067"/>
    <lineage>
        <taxon>Bacteria</taxon>
        <taxon>Bacillati</taxon>
        <taxon>Bacillota</taxon>
        <taxon>Bacilli</taxon>
        <taxon>Bacillales</taxon>
        <taxon>Thermoactinomycetaceae</taxon>
        <taxon>Kroppenstedtia</taxon>
    </lineage>
</organism>
<dbReference type="Pfam" id="PF04014">
    <property type="entry name" value="MazE_antitoxin"/>
    <property type="match status" value="1"/>
</dbReference>
<evidence type="ECO:0000313" key="4">
    <source>
        <dbReference type="Proteomes" id="UP000186795"/>
    </source>
</evidence>
<dbReference type="RefSeq" id="WP_076524356.1">
    <property type="nucleotide sequence ID" value="NZ_CP048103.1"/>
</dbReference>
<evidence type="ECO:0000313" key="3">
    <source>
        <dbReference type="EMBL" id="SIS70662.1"/>
    </source>
</evidence>
<dbReference type="AlphaFoldDB" id="A0A1N7L9X7"/>
<name>A0A1N7L9X7_9BACL</name>
<dbReference type="PROSITE" id="PS51740">
    <property type="entry name" value="SPOVT_ABRB"/>
    <property type="match status" value="1"/>
</dbReference>
<accession>A0A1N7L9X7</accession>
<evidence type="ECO:0000256" key="1">
    <source>
        <dbReference type="PROSITE-ProRule" id="PRU01076"/>
    </source>
</evidence>
<dbReference type="SUPFAM" id="SSF89447">
    <property type="entry name" value="AbrB/MazE/MraZ-like"/>
    <property type="match status" value="1"/>
</dbReference>
<dbReference type="NCBIfam" id="TIGR01439">
    <property type="entry name" value="lp_hng_hel_AbrB"/>
    <property type="match status" value="1"/>
</dbReference>
<keyword evidence="1" id="KW-0238">DNA-binding</keyword>
<protein>
    <submittedName>
        <fullName evidence="3">Looped-hinge helix DNA binding domain-containing protein, AbrB family</fullName>
    </submittedName>
</protein>
<feature type="domain" description="SpoVT-AbrB" evidence="2">
    <location>
        <begin position="3"/>
        <end position="49"/>
    </location>
</feature>
<keyword evidence="4" id="KW-1185">Reference proteome</keyword>
<dbReference type="Gene3D" id="2.10.260.10">
    <property type="match status" value="1"/>
</dbReference>
<proteinExistence type="predicted"/>
<gene>
    <name evidence="3" type="ORF">SAMN05421790_10444</name>
</gene>
<dbReference type="SMART" id="SM00966">
    <property type="entry name" value="SpoVT_AbrB"/>
    <property type="match status" value="1"/>
</dbReference>